<dbReference type="PANTHER" id="PTHR23112">
    <property type="entry name" value="G PROTEIN-COUPLED RECEPTOR 157-RELATED"/>
    <property type="match status" value="1"/>
</dbReference>
<feature type="transmembrane region" description="Helical" evidence="6">
    <location>
        <begin position="421"/>
        <end position="442"/>
    </location>
</feature>
<keyword evidence="2 6" id="KW-0812">Transmembrane</keyword>
<gene>
    <name evidence="9" type="ORF">L873DRAFT_1825841</name>
</gene>
<feature type="transmembrane region" description="Helical" evidence="6">
    <location>
        <begin position="216"/>
        <end position="237"/>
    </location>
</feature>
<feature type="compositionally biased region" description="Basic and acidic residues" evidence="5">
    <location>
        <begin position="509"/>
        <end position="521"/>
    </location>
</feature>
<evidence type="ECO:0000256" key="4">
    <source>
        <dbReference type="ARBA" id="ARBA00023136"/>
    </source>
</evidence>
<feature type="compositionally biased region" description="Polar residues" evidence="5">
    <location>
        <begin position="284"/>
        <end position="293"/>
    </location>
</feature>
<keyword evidence="10" id="KW-1185">Reference proteome</keyword>
<evidence type="ECO:0008006" key="11">
    <source>
        <dbReference type="Google" id="ProtNLM"/>
    </source>
</evidence>
<dbReference type="InterPro" id="IPR023041">
    <property type="entry name" value="Glucose_rcpt_Git3-like_N"/>
</dbReference>
<evidence type="ECO:0000313" key="10">
    <source>
        <dbReference type="Proteomes" id="UP000276215"/>
    </source>
</evidence>
<evidence type="ECO:0000313" key="9">
    <source>
        <dbReference type="EMBL" id="RPB04282.1"/>
    </source>
</evidence>
<dbReference type="Pfam" id="PF11970">
    <property type="entry name" value="GPR_Gpa2_C"/>
    <property type="match status" value="1"/>
</dbReference>
<evidence type="ECO:0000259" key="7">
    <source>
        <dbReference type="Pfam" id="PF11710"/>
    </source>
</evidence>
<evidence type="ECO:0000256" key="6">
    <source>
        <dbReference type="SAM" id="Phobius"/>
    </source>
</evidence>
<reference evidence="9 10" key="1">
    <citation type="journal article" date="2018" name="Nat. Ecol. Evol.">
        <title>Pezizomycetes genomes reveal the molecular basis of ectomycorrhizal truffle lifestyle.</title>
        <authorList>
            <person name="Murat C."/>
            <person name="Payen T."/>
            <person name="Noel B."/>
            <person name="Kuo A."/>
            <person name="Morin E."/>
            <person name="Chen J."/>
            <person name="Kohler A."/>
            <person name="Krizsan K."/>
            <person name="Balestrini R."/>
            <person name="Da Silva C."/>
            <person name="Montanini B."/>
            <person name="Hainaut M."/>
            <person name="Levati E."/>
            <person name="Barry K.W."/>
            <person name="Belfiori B."/>
            <person name="Cichocki N."/>
            <person name="Clum A."/>
            <person name="Dockter R.B."/>
            <person name="Fauchery L."/>
            <person name="Guy J."/>
            <person name="Iotti M."/>
            <person name="Le Tacon F."/>
            <person name="Lindquist E.A."/>
            <person name="Lipzen A."/>
            <person name="Malagnac F."/>
            <person name="Mello A."/>
            <person name="Molinier V."/>
            <person name="Miyauchi S."/>
            <person name="Poulain J."/>
            <person name="Riccioni C."/>
            <person name="Rubini A."/>
            <person name="Sitrit Y."/>
            <person name="Splivallo R."/>
            <person name="Traeger S."/>
            <person name="Wang M."/>
            <person name="Zifcakova L."/>
            <person name="Wipf D."/>
            <person name="Zambonelli A."/>
            <person name="Paolocci F."/>
            <person name="Nowrousian M."/>
            <person name="Ottonello S."/>
            <person name="Baldrian P."/>
            <person name="Spatafora J.W."/>
            <person name="Henrissat B."/>
            <person name="Nagy L.G."/>
            <person name="Aury J.M."/>
            <person name="Wincker P."/>
            <person name="Grigoriev I.V."/>
            <person name="Bonfante P."/>
            <person name="Martin F.M."/>
        </authorList>
    </citation>
    <scope>NUCLEOTIDE SEQUENCE [LARGE SCALE GENOMIC DNA]</scope>
    <source>
        <strain evidence="9 10">120613-1</strain>
    </source>
</reference>
<keyword evidence="4 6" id="KW-0472">Membrane</keyword>
<feature type="region of interest" description="Disordered" evidence="5">
    <location>
        <begin position="314"/>
        <end position="370"/>
    </location>
</feature>
<feature type="transmembrane region" description="Helical" evidence="6">
    <location>
        <begin position="386"/>
        <end position="409"/>
    </location>
</feature>
<dbReference type="GO" id="GO:0004930">
    <property type="term" value="F:G protein-coupled receptor activity"/>
    <property type="evidence" value="ECO:0007669"/>
    <property type="project" value="TreeGrafter"/>
</dbReference>
<name>A0A3N4K4Z3_9PEZI</name>
<feature type="transmembrane region" description="Helical" evidence="6">
    <location>
        <begin position="52"/>
        <end position="75"/>
    </location>
</feature>
<comment type="subcellular location">
    <subcellularLocation>
        <location evidence="1">Membrane</location>
        <topology evidence="1">Multi-pass membrane protein</topology>
    </subcellularLocation>
</comment>
<evidence type="ECO:0000256" key="3">
    <source>
        <dbReference type="ARBA" id="ARBA00022989"/>
    </source>
</evidence>
<dbReference type="PANTHER" id="PTHR23112:SF37">
    <property type="entry name" value="G PROTEIN-COUPLED RECEPTOR GPR1"/>
    <property type="match status" value="1"/>
</dbReference>
<accession>A0A3N4K4Z3</accession>
<dbReference type="Proteomes" id="UP000276215">
    <property type="component" value="Unassembled WGS sequence"/>
</dbReference>
<feature type="transmembrane region" description="Helical" evidence="6">
    <location>
        <begin position="87"/>
        <end position="105"/>
    </location>
</feature>
<dbReference type="EMBL" id="ML120359">
    <property type="protein sequence ID" value="RPB04282.1"/>
    <property type="molecule type" value="Genomic_DNA"/>
</dbReference>
<dbReference type="STRING" id="1336337.A0A3N4K4Z3"/>
<sequence length="596" mass="67013">MSSWPGMGLWKRAVGSSGDYWVDDPVYGLSRLANRKIGDPHDLSLLTGQQLYILRTIALASATISLSTGVIVGWWFVRMKRSFRHHLIMLLIFSDFFKASWQLIYPAVVFTRGAVASESKFCQAAGFFMSMGIEASDFAVLVIAVHSALYIFRPGLRAIGEGGLFRYRHSVYAAWLAFSILMPSLAYINSAPAYSAQGTFCYLPVRPVWYRMALAWIPRYIILVTILILYASIYIYVRMKFRTFRSHVGASTLEMDTVDLAVPEPPKDEGGLPQLDDHGLIPTSPFSDSRQASNASDQPFAKLMMPQTIAEKLNFPSPCSSEPRPWTYDGTSSPSRRGSLPVSIANPEGGTGSSSEISHGNKVKGGTADGASAELRRRRIAISRQLRLLFIYPLVYALMWVPSLVSNLLQYRDQFVRDPNFPLACMVAFTIPIQCAVDCWLFTIREKPWRYIPESNGKSFWSRYGFIRGEGCNSVDTKDGEDGWRNRKNMSFEARKAYERREEERREAAERWLQRPDDKGRLSTSSAPSAPAEPKKAYRSWWDGFSDDLDEIVEEAESKRALQGYPGHDGDELSNLEAGVGEGSRQDNHLTKTITR</sequence>
<dbReference type="Gene3D" id="1.20.1070.10">
    <property type="entry name" value="Rhodopsin 7-helix transmembrane proteins"/>
    <property type="match status" value="1"/>
</dbReference>
<evidence type="ECO:0000256" key="1">
    <source>
        <dbReference type="ARBA" id="ARBA00004141"/>
    </source>
</evidence>
<feature type="domain" description="Glucose receptor Git3-like N-terminal" evidence="7">
    <location>
        <begin position="54"/>
        <end position="243"/>
    </location>
</feature>
<feature type="region of interest" description="Disordered" evidence="5">
    <location>
        <begin position="557"/>
        <end position="596"/>
    </location>
</feature>
<evidence type="ECO:0000256" key="5">
    <source>
        <dbReference type="SAM" id="MobiDB-lite"/>
    </source>
</evidence>
<feature type="region of interest" description="Disordered" evidence="5">
    <location>
        <begin position="509"/>
        <end position="535"/>
    </location>
</feature>
<proteinExistence type="predicted"/>
<dbReference type="Pfam" id="PF11710">
    <property type="entry name" value="Git3"/>
    <property type="match status" value="1"/>
</dbReference>
<dbReference type="GO" id="GO:0005886">
    <property type="term" value="C:plasma membrane"/>
    <property type="evidence" value="ECO:0007669"/>
    <property type="project" value="TreeGrafter"/>
</dbReference>
<dbReference type="SUPFAM" id="SSF81321">
    <property type="entry name" value="Family A G protein-coupled receptor-like"/>
    <property type="match status" value="1"/>
</dbReference>
<evidence type="ECO:0000259" key="8">
    <source>
        <dbReference type="Pfam" id="PF11970"/>
    </source>
</evidence>
<feature type="compositionally biased region" description="Basic and acidic residues" evidence="5">
    <location>
        <begin position="265"/>
        <end position="279"/>
    </location>
</feature>
<feature type="region of interest" description="Disordered" evidence="5">
    <location>
        <begin position="261"/>
        <end position="293"/>
    </location>
</feature>
<dbReference type="OrthoDB" id="5368598at2759"/>
<protein>
    <recommendedName>
        <fullName evidence="11">Family A G protein-coupled receptor-like protein</fullName>
    </recommendedName>
</protein>
<feature type="transmembrane region" description="Helical" evidence="6">
    <location>
        <begin position="125"/>
        <end position="152"/>
    </location>
</feature>
<keyword evidence="3 6" id="KW-1133">Transmembrane helix</keyword>
<organism evidence="9 10">
    <name type="scientific">Choiromyces venosus 120613-1</name>
    <dbReference type="NCBI Taxonomy" id="1336337"/>
    <lineage>
        <taxon>Eukaryota</taxon>
        <taxon>Fungi</taxon>
        <taxon>Dikarya</taxon>
        <taxon>Ascomycota</taxon>
        <taxon>Pezizomycotina</taxon>
        <taxon>Pezizomycetes</taxon>
        <taxon>Pezizales</taxon>
        <taxon>Tuberaceae</taxon>
        <taxon>Choiromyces</taxon>
    </lineage>
</organism>
<evidence type="ECO:0000256" key="2">
    <source>
        <dbReference type="ARBA" id="ARBA00022692"/>
    </source>
</evidence>
<feature type="domain" description="G protein-coupled receptor GPR1/2/3 C-terminal" evidence="8">
    <location>
        <begin position="376"/>
        <end position="451"/>
    </location>
</feature>
<feature type="transmembrane region" description="Helical" evidence="6">
    <location>
        <begin position="172"/>
        <end position="196"/>
    </location>
</feature>
<dbReference type="GO" id="GO:0007189">
    <property type="term" value="P:adenylate cyclase-activating G protein-coupled receptor signaling pathway"/>
    <property type="evidence" value="ECO:0007669"/>
    <property type="project" value="TreeGrafter"/>
</dbReference>
<dbReference type="InterPro" id="IPR022596">
    <property type="entry name" value="GPR1/2/3_C"/>
</dbReference>
<dbReference type="AlphaFoldDB" id="A0A3N4K4Z3"/>